<gene>
    <name evidence="1" type="ORF">TNIN_107101</name>
</gene>
<organism evidence="1 2">
    <name type="scientific">Trichonephila inaurata madagascariensis</name>
    <dbReference type="NCBI Taxonomy" id="2747483"/>
    <lineage>
        <taxon>Eukaryota</taxon>
        <taxon>Metazoa</taxon>
        <taxon>Ecdysozoa</taxon>
        <taxon>Arthropoda</taxon>
        <taxon>Chelicerata</taxon>
        <taxon>Arachnida</taxon>
        <taxon>Araneae</taxon>
        <taxon>Araneomorphae</taxon>
        <taxon>Entelegynae</taxon>
        <taxon>Araneoidea</taxon>
        <taxon>Nephilidae</taxon>
        <taxon>Trichonephila</taxon>
        <taxon>Trichonephila inaurata</taxon>
    </lineage>
</organism>
<evidence type="ECO:0000313" key="1">
    <source>
        <dbReference type="EMBL" id="GFY77119.1"/>
    </source>
</evidence>
<dbReference type="EMBL" id="BMAV01022317">
    <property type="protein sequence ID" value="GFY77119.1"/>
    <property type="molecule type" value="Genomic_DNA"/>
</dbReference>
<accession>A0A8X7CL77</accession>
<sequence>MHRSITESINRSDVDYSQLLLGWEESSRIAFHSKILLRKSDAIRTCNTAPTPLRSVARFSRLLSRSTTLPSNSFFDLLSHPHQHSKSDRIVVGKR</sequence>
<proteinExistence type="predicted"/>
<dbReference type="Proteomes" id="UP000886998">
    <property type="component" value="Unassembled WGS sequence"/>
</dbReference>
<protein>
    <submittedName>
        <fullName evidence="1">Uncharacterized protein</fullName>
    </submittedName>
</protein>
<keyword evidence="2" id="KW-1185">Reference proteome</keyword>
<dbReference type="AlphaFoldDB" id="A0A8X7CL77"/>
<reference evidence="1" key="1">
    <citation type="submission" date="2020-08" db="EMBL/GenBank/DDBJ databases">
        <title>Multicomponent nature underlies the extraordinary mechanical properties of spider dragline silk.</title>
        <authorList>
            <person name="Kono N."/>
            <person name="Nakamura H."/>
            <person name="Mori M."/>
            <person name="Yoshida Y."/>
            <person name="Ohtoshi R."/>
            <person name="Malay A.D."/>
            <person name="Moran D.A.P."/>
            <person name="Tomita M."/>
            <person name="Numata K."/>
            <person name="Arakawa K."/>
        </authorList>
    </citation>
    <scope>NUCLEOTIDE SEQUENCE</scope>
</reference>
<name>A0A8X7CL77_9ARAC</name>
<evidence type="ECO:0000313" key="2">
    <source>
        <dbReference type="Proteomes" id="UP000886998"/>
    </source>
</evidence>
<comment type="caution">
    <text evidence="1">The sequence shown here is derived from an EMBL/GenBank/DDBJ whole genome shotgun (WGS) entry which is preliminary data.</text>
</comment>